<keyword evidence="3" id="KW-1185">Reference proteome</keyword>
<proteinExistence type="predicted"/>
<feature type="compositionally biased region" description="Polar residues" evidence="1">
    <location>
        <begin position="1"/>
        <end position="13"/>
    </location>
</feature>
<reference evidence="2 3" key="1">
    <citation type="submission" date="2021-12" db="EMBL/GenBank/DDBJ databases">
        <title>Discovery of the Pendulisporaceae a myxobacterial family with distinct sporulation behavior and unique specialized metabolism.</title>
        <authorList>
            <person name="Garcia R."/>
            <person name="Popoff A."/>
            <person name="Bader C.D."/>
            <person name="Loehr J."/>
            <person name="Walesch S."/>
            <person name="Walt C."/>
            <person name="Boldt J."/>
            <person name="Bunk B."/>
            <person name="Haeckl F.J.F.P.J."/>
            <person name="Gunesch A.P."/>
            <person name="Birkelbach J."/>
            <person name="Nuebel U."/>
            <person name="Pietschmann T."/>
            <person name="Bach T."/>
            <person name="Mueller R."/>
        </authorList>
    </citation>
    <scope>NUCLEOTIDE SEQUENCE [LARGE SCALE GENOMIC DNA]</scope>
    <source>
        <strain evidence="2 3">MSr12523</strain>
    </source>
</reference>
<evidence type="ECO:0000313" key="3">
    <source>
        <dbReference type="Proteomes" id="UP001379533"/>
    </source>
</evidence>
<accession>A0ABZ2KEK4</accession>
<organism evidence="2 3">
    <name type="scientific">Pendulispora brunnea</name>
    <dbReference type="NCBI Taxonomy" id="2905690"/>
    <lineage>
        <taxon>Bacteria</taxon>
        <taxon>Pseudomonadati</taxon>
        <taxon>Myxococcota</taxon>
        <taxon>Myxococcia</taxon>
        <taxon>Myxococcales</taxon>
        <taxon>Sorangiineae</taxon>
        <taxon>Pendulisporaceae</taxon>
        <taxon>Pendulispora</taxon>
    </lineage>
</organism>
<evidence type="ECO:0000313" key="2">
    <source>
        <dbReference type="EMBL" id="WXA97019.1"/>
    </source>
</evidence>
<dbReference type="Proteomes" id="UP001379533">
    <property type="component" value="Chromosome"/>
</dbReference>
<dbReference type="EMBL" id="CP089982">
    <property type="protein sequence ID" value="WXA97019.1"/>
    <property type="molecule type" value="Genomic_DNA"/>
</dbReference>
<gene>
    <name evidence="2" type="ORF">LZC95_09250</name>
</gene>
<feature type="region of interest" description="Disordered" evidence="1">
    <location>
        <begin position="1"/>
        <end position="22"/>
    </location>
</feature>
<evidence type="ECO:0000256" key="1">
    <source>
        <dbReference type="SAM" id="MobiDB-lite"/>
    </source>
</evidence>
<dbReference type="RefSeq" id="WP_394847635.1">
    <property type="nucleotide sequence ID" value="NZ_CP089982.1"/>
</dbReference>
<protein>
    <submittedName>
        <fullName evidence="2">Uncharacterized protein</fullName>
    </submittedName>
</protein>
<name>A0ABZ2KEK4_9BACT</name>
<sequence length="58" mass="6073">MSDRTNNIQSAAVVSNAARPEGTPSLLQFKTNVKAGATSPGNAQPLSSTIWYCHKPTG</sequence>